<dbReference type="GO" id="GO:0006890">
    <property type="term" value="P:retrograde vesicle-mediated transport, Golgi to endoplasmic reticulum"/>
    <property type="evidence" value="ECO:0007669"/>
    <property type="project" value="TreeGrafter"/>
</dbReference>
<comment type="subcellular location">
    <subcellularLocation>
        <location evidence="2">Golgi apparatus membrane</location>
        <topology evidence="2">Peripheral membrane protein</topology>
        <orientation evidence="2">Cytoplasmic side</orientation>
    </subcellularLocation>
</comment>
<accession>A0A834M613</accession>
<dbReference type="PANTHER" id="PTHR24016:SF0">
    <property type="entry name" value="CONSERVED OLIGOMERIC GOLGI COMPLEX SUBUNIT 4"/>
    <property type="match status" value="1"/>
</dbReference>
<dbReference type="AlphaFoldDB" id="A0A834M613"/>
<dbReference type="Gene3D" id="1.10.287.1060">
    <property type="entry name" value="ESAT-6-like"/>
    <property type="match status" value="1"/>
</dbReference>
<gene>
    <name evidence="12" type="ORF">GWI33_020382</name>
</gene>
<dbReference type="InterPro" id="IPR013167">
    <property type="entry name" value="COG4_M"/>
</dbReference>
<evidence type="ECO:0000256" key="2">
    <source>
        <dbReference type="ARBA" id="ARBA00004255"/>
    </source>
</evidence>
<dbReference type="Proteomes" id="UP000625711">
    <property type="component" value="Unassembled WGS sequence"/>
</dbReference>
<feature type="domain" description="COG4 transport protein middle alpha-helical bundle" evidence="11">
    <location>
        <begin position="234"/>
        <end position="547"/>
    </location>
</feature>
<evidence type="ECO:0000256" key="3">
    <source>
        <dbReference type="ARBA" id="ARBA00009215"/>
    </source>
</evidence>
<dbReference type="InterPro" id="IPR048680">
    <property type="entry name" value="COG4_N"/>
</dbReference>
<evidence type="ECO:0000256" key="7">
    <source>
        <dbReference type="ARBA" id="ARBA00022927"/>
    </source>
</evidence>
<comment type="caution">
    <text evidence="12">The sequence shown here is derived from an EMBL/GenBank/DDBJ whole genome shotgun (WGS) entry which is preliminary data.</text>
</comment>
<proteinExistence type="inferred from homology"/>
<evidence type="ECO:0000256" key="10">
    <source>
        <dbReference type="ARBA" id="ARBA00031340"/>
    </source>
</evidence>
<dbReference type="GO" id="GO:0017119">
    <property type="term" value="C:Golgi transport complex"/>
    <property type="evidence" value="ECO:0007669"/>
    <property type="project" value="TreeGrafter"/>
</dbReference>
<evidence type="ECO:0000313" key="12">
    <source>
        <dbReference type="EMBL" id="KAF7266354.1"/>
    </source>
</evidence>
<dbReference type="Gene3D" id="1.20.58.1970">
    <property type="match status" value="1"/>
</dbReference>
<dbReference type="OrthoDB" id="47059at2759"/>
<sequence>MTYLMICEALIRLIHTRISFELISFTLAIRFVSLTLFIAGQSRQCTPHSHKNQVLLPLITCAYWSIPATFWSRMATDLNYVEIEARCLQELQQLKIEEENLIMELNSMVNQKTFIEDKIKGLSFLIPKLNVMKNEAEDLVSTVNDISQSSEKISGKIRQLDTARSHVDECLLRVNDLIDLEICSQGVQQAILDLDYEKGAAHVHRFLSMDQSLLKRTANDMNSVSNMLKSVRTLQEAAAQLRAIVEHRFNEAVNNEDLVSIERFFKIFPLLGMHEEGIKEFCTYLRTKVAITAEKNLKSAINLPLADKRYSIVYADTLTLLFEGLARVIDTHQPLLETYYGPGRLLSAVVILQKECDSQIKRILLEWSKSRQIQKKLQQITDLSRMSSSASFSKIEKSDPKDLDILIGEITLMHFRCELYIKFVQRKIMADVEVGIADKELKEKTLKQLDQTILNSVLSQCKHELLSHYLQLEQYFMEESVAKAINMDILETSQQTSSMVDDTFFIIKKCIRRSISTGSLDGICVTINNACRVLENDYCSVLKARLRQGYPSGYLDLSQAYNVLQNSIQGRLQTGDTEQSRTAFIVALNNADSSTEYVTALCDNIMKEIETSCPNMNLNERGKLESCLSGISAVSASLTAIIEYGGQQLKSTAVKPRINPWVDTFMNFSHQLTEDELSAYEAGESFVQTLIMNLETLLSSFKEILSSNNYDHFLQVLTAEVTQRFEKVIMKSQFNRLGGLVLDKEVRSLAGYITSGTYFSVRDQFARLTQIATILNFDQIDEINDYWGNFDGAITWRLTPSEIKSVLNLRVDFKSDEIKRLRL</sequence>
<comment type="subunit">
    <text evidence="4">Component of the conserved oligomeric Golgi complex which is composed of eight different subunits and is required for normal Golgi morphology and localization.</text>
</comment>
<comment type="similarity">
    <text evidence="3">Belongs to the COG4 family.</text>
</comment>
<comment type="function">
    <text evidence="1">Required for normal Golgi function.</text>
</comment>
<protein>
    <recommendedName>
        <fullName evidence="5">Conserved oligomeric Golgi complex subunit 4</fullName>
    </recommendedName>
    <alternativeName>
        <fullName evidence="10">Component of oligomeric Golgi complex 4</fullName>
    </alternativeName>
</protein>
<keyword evidence="13" id="KW-1185">Reference proteome</keyword>
<dbReference type="Pfam" id="PF20663">
    <property type="entry name" value="COG4_N"/>
    <property type="match status" value="1"/>
</dbReference>
<keyword evidence="9" id="KW-0472">Membrane</keyword>
<dbReference type="SMART" id="SM00762">
    <property type="entry name" value="Cog4"/>
    <property type="match status" value="1"/>
</dbReference>
<keyword evidence="6" id="KW-0813">Transport</keyword>
<dbReference type="GO" id="GO:0007030">
    <property type="term" value="P:Golgi organization"/>
    <property type="evidence" value="ECO:0007669"/>
    <property type="project" value="TreeGrafter"/>
</dbReference>
<reference evidence="12" key="1">
    <citation type="submission" date="2020-08" db="EMBL/GenBank/DDBJ databases">
        <title>Genome sequencing and assembly of the red palm weevil Rhynchophorus ferrugineus.</title>
        <authorList>
            <person name="Dias G.B."/>
            <person name="Bergman C.M."/>
            <person name="Manee M."/>
        </authorList>
    </citation>
    <scope>NUCLEOTIDE SEQUENCE</scope>
    <source>
        <strain evidence="12">AA-2017</strain>
        <tissue evidence="12">Whole larva</tissue>
    </source>
</reference>
<dbReference type="Pfam" id="PF08318">
    <property type="entry name" value="COG4_m"/>
    <property type="match status" value="1"/>
</dbReference>
<organism evidence="12 13">
    <name type="scientific">Rhynchophorus ferrugineus</name>
    <name type="common">Red palm weevil</name>
    <name type="synonym">Curculio ferrugineus</name>
    <dbReference type="NCBI Taxonomy" id="354439"/>
    <lineage>
        <taxon>Eukaryota</taxon>
        <taxon>Metazoa</taxon>
        <taxon>Ecdysozoa</taxon>
        <taxon>Arthropoda</taxon>
        <taxon>Hexapoda</taxon>
        <taxon>Insecta</taxon>
        <taxon>Pterygota</taxon>
        <taxon>Neoptera</taxon>
        <taxon>Endopterygota</taxon>
        <taxon>Coleoptera</taxon>
        <taxon>Polyphaga</taxon>
        <taxon>Cucujiformia</taxon>
        <taxon>Curculionidae</taxon>
        <taxon>Dryophthorinae</taxon>
        <taxon>Rhynchophorus</taxon>
    </lineage>
</organism>
<evidence type="ECO:0000259" key="11">
    <source>
        <dbReference type="SMART" id="SM00762"/>
    </source>
</evidence>
<dbReference type="Pfam" id="PF20662">
    <property type="entry name" value="COG4_C"/>
    <property type="match status" value="1"/>
</dbReference>
<keyword evidence="7" id="KW-0653">Protein transport</keyword>
<dbReference type="EMBL" id="JAACXV010014549">
    <property type="protein sequence ID" value="KAF7266354.1"/>
    <property type="molecule type" value="Genomic_DNA"/>
</dbReference>
<dbReference type="PANTHER" id="PTHR24016">
    <property type="entry name" value="CONSERVED OLIGOMERIC GOLGI COMPLEX SUBUNIT 4"/>
    <property type="match status" value="1"/>
</dbReference>
<dbReference type="InterPro" id="IPR048684">
    <property type="entry name" value="COG4_C"/>
</dbReference>
<name>A0A834M613_RHYFE</name>
<keyword evidence="8" id="KW-0333">Golgi apparatus</keyword>
<evidence type="ECO:0000256" key="5">
    <source>
        <dbReference type="ARBA" id="ARBA00020975"/>
    </source>
</evidence>
<dbReference type="InterPro" id="IPR048682">
    <property type="entry name" value="COG4"/>
</dbReference>
<evidence type="ECO:0000256" key="9">
    <source>
        <dbReference type="ARBA" id="ARBA00023136"/>
    </source>
</evidence>
<evidence type="ECO:0000313" key="13">
    <source>
        <dbReference type="Proteomes" id="UP000625711"/>
    </source>
</evidence>
<evidence type="ECO:0000256" key="8">
    <source>
        <dbReference type="ARBA" id="ARBA00023034"/>
    </source>
</evidence>
<evidence type="ECO:0000256" key="4">
    <source>
        <dbReference type="ARBA" id="ARBA00011166"/>
    </source>
</evidence>
<evidence type="ECO:0000256" key="6">
    <source>
        <dbReference type="ARBA" id="ARBA00022448"/>
    </source>
</evidence>
<dbReference type="FunFam" id="1.20.58.1970:FF:000002">
    <property type="entry name" value="Oligomeric Golgi complex subunit"/>
    <property type="match status" value="1"/>
</dbReference>
<dbReference type="GO" id="GO:0000139">
    <property type="term" value="C:Golgi membrane"/>
    <property type="evidence" value="ECO:0007669"/>
    <property type="project" value="UniProtKB-SubCell"/>
</dbReference>
<dbReference type="FunFam" id="1.10.287.1060:FF:000014">
    <property type="entry name" value="conserved oligomeric Golgi complex subunit 4"/>
    <property type="match status" value="1"/>
</dbReference>
<evidence type="ECO:0000256" key="1">
    <source>
        <dbReference type="ARBA" id="ARBA00003627"/>
    </source>
</evidence>
<dbReference type="GO" id="GO:0015031">
    <property type="term" value="P:protein transport"/>
    <property type="evidence" value="ECO:0007669"/>
    <property type="project" value="UniProtKB-KW"/>
</dbReference>